<feature type="region of interest" description="Disordered" evidence="1">
    <location>
        <begin position="1078"/>
        <end position="1097"/>
    </location>
</feature>
<feature type="region of interest" description="Disordered" evidence="1">
    <location>
        <begin position="1470"/>
        <end position="1490"/>
    </location>
</feature>
<comment type="caution">
    <text evidence="2">The sequence shown here is derived from an EMBL/GenBank/DDBJ whole genome shotgun (WGS) entry which is preliminary data.</text>
</comment>
<proteinExistence type="predicted"/>
<feature type="region of interest" description="Disordered" evidence="1">
    <location>
        <begin position="1383"/>
        <end position="1435"/>
    </location>
</feature>
<feature type="compositionally biased region" description="Acidic residues" evidence="1">
    <location>
        <begin position="1418"/>
        <end position="1428"/>
    </location>
</feature>
<dbReference type="Proteomes" id="UP000750334">
    <property type="component" value="Unassembled WGS sequence"/>
</dbReference>
<keyword evidence="2" id="KW-0238">DNA-binding</keyword>
<feature type="compositionally biased region" description="Low complexity" evidence="1">
    <location>
        <begin position="116"/>
        <end position="125"/>
    </location>
</feature>
<dbReference type="OrthoDB" id="4070686at2759"/>
<dbReference type="EMBL" id="PUHR01000086">
    <property type="protein sequence ID" value="KAG0667946.1"/>
    <property type="molecule type" value="Genomic_DNA"/>
</dbReference>
<accession>A0A9P6W9P0</accession>
<feature type="region of interest" description="Disordered" evidence="1">
    <location>
        <begin position="1009"/>
        <end position="1036"/>
    </location>
</feature>
<feature type="compositionally biased region" description="Basic and acidic residues" evidence="1">
    <location>
        <begin position="126"/>
        <end position="135"/>
    </location>
</feature>
<gene>
    <name evidence="2" type="primary">RIF1</name>
    <name evidence="2" type="ORF">C6P45_005221</name>
</gene>
<feature type="region of interest" description="Disordered" evidence="1">
    <location>
        <begin position="73"/>
        <end position="137"/>
    </location>
</feature>
<feature type="region of interest" description="Disordered" evidence="1">
    <location>
        <begin position="1200"/>
        <end position="1227"/>
    </location>
</feature>
<feature type="compositionally biased region" description="Basic and acidic residues" evidence="1">
    <location>
        <begin position="1387"/>
        <end position="1404"/>
    </location>
</feature>
<feature type="compositionally biased region" description="Polar residues" evidence="1">
    <location>
        <begin position="1009"/>
        <end position="1022"/>
    </location>
</feature>
<evidence type="ECO:0000313" key="2">
    <source>
        <dbReference type="EMBL" id="KAG0667946.1"/>
    </source>
</evidence>
<evidence type="ECO:0000313" key="3">
    <source>
        <dbReference type="Proteomes" id="UP000750334"/>
    </source>
</evidence>
<dbReference type="GO" id="GO:0003677">
    <property type="term" value="F:DNA binding"/>
    <property type="evidence" value="ECO:0007669"/>
    <property type="project" value="UniProtKB-KW"/>
</dbReference>
<organism evidence="2 3">
    <name type="scientific">Maudiozyma exigua</name>
    <name type="common">Yeast</name>
    <name type="synonym">Kazachstania exigua</name>
    <dbReference type="NCBI Taxonomy" id="34358"/>
    <lineage>
        <taxon>Eukaryota</taxon>
        <taxon>Fungi</taxon>
        <taxon>Dikarya</taxon>
        <taxon>Ascomycota</taxon>
        <taxon>Saccharomycotina</taxon>
        <taxon>Saccharomycetes</taxon>
        <taxon>Saccharomycetales</taxon>
        <taxon>Saccharomycetaceae</taxon>
        <taxon>Maudiozyma</taxon>
    </lineage>
</organism>
<keyword evidence="3" id="KW-1185">Reference proteome</keyword>
<dbReference type="CDD" id="cd14267">
    <property type="entry name" value="Rif1_CTD_C-II_like"/>
    <property type="match status" value="1"/>
</dbReference>
<evidence type="ECO:0000256" key="1">
    <source>
        <dbReference type="SAM" id="MobiDB-lite"/>
    </source>
</evidence>
<protein>
    <submittedName>
        <fullName evidence="2">DNA-binding protein rif1</fullName>
    </submittedName>
</protein>
<sequence length="1630" mass="186657">MSKSKKLIDRVQGYTMDNIPKGPRLTRSTKNNKRAIDTLEQKLNQISKNQKDGRYSPNAQPVFMGSSYSPIGSRNTGHRIIPNDGGISPTPKRRRRNDNEIETRNKINKLPILPRSKNNNSSINSSREDNADTRLIHSSPIRKKNVKFADKLEASLNNNSNIRSSPIRKPPHYPIKSILRRTNYAMNDSPPRKPRSLIVAEEEDNSTVNYAGELAAFWSAGNIHEMSDPNNFDEYKDFIMKGLEYLEKESCPRRYEIYGTFNKIIPVTPVHIVANTIKDRKSSLNDKKIIFLNENLDRLMPIVTRDMKSVSAKEDEHFVLNSIFVSRSNGIIMEKLSLIKALLQRYPDEMLDQICDWFPRGILFRILMSTSSASQEILVMSTMILRDVVMMRTDKFLKDDSFFRCIEIDSPKFTIPRDVIERLVKQNSQIYEDETYTWGSLIRLQSKFLLTERQFETVSELWSLMVKLLYDQKCDSISQLRFSREQFSEWLDLNRIFFLNANNQMVIRFLIDMWQNVILVLWNSTFSLPSSAKLVTEIVNIIQTPFQRLISSKRLEYIFGALEPLLLKLYSFFWKASYSEDNHSLMRFNTWSKVMGEILLLCFRSGVSSTQVLVTKLIHRALDLDYRQPSTHPLEINTLRGVAQLPSTLEDMTCLSPIFYSQTFHMMLQLLDECIQVTADSSIYKADCEVPLPFAPQNFDLFYSLIEVLKSHNLGGEIRKLIIRHISMVDTVKFLELDLLPNYAPKNIRTNIIMNLNEMDIDEQSRIIKIYLYQDADLLLKSGTVGIENYIKSKTVFSMDERTALRDILIECHDRQMFTVGNRLINILLSKQINSVVEEFFHKYQKEDDIFFNIDTLSAIVSKINACREDGLQILTGIIQKGDEEIDFIILDNILKQDNTIIFKPCVNTLFAIFLNEPSPDNNRNYKHLFETFKKWIKLILTADKNTQIIFMEGFGESLSRYPINKDNAKYVKQFIDQLEFGKKFRDLESARNIQDIFNNWDSLKNSIPRTESSNHSGSTILTPGGLNDSGNDKKLHPVEKNIIPSSVKDTKDSYTSLISNSETISSIDDVDLKITPNKQIESSENPSTLPEVSVGSNKDLSQQYLAKSTQLEQKKDNTSDMISNEINTIIIEHKSPSREKLTKQYKNENILENENLDEEKEFIKKMESTNEREDHENEENEEMFTLKDGYLQTKYPKLNSTTDTKAHSDSENDESDDPDVKSESEEEMIKMSDTINAILSPVTSAEKKAELRTAETEVNTGISTRLDNVDAVVNPDSSNIVISPIMGVSLDTTPDENTINNSLINGIHTQKEVSSASIDLMVKLEDPENISSLSGNDKEHPIAIVLDSDSDSLDDIENLDASKNMQDDLVNADSAVTQEVMPLNHDLAKRETEDTTKLMDKESLGNSTNPNDKIDTSDNELNQDDENLGTSANPEDDIMEKKFTAVKDEVVKKITQLPQIQSDDFFRVQDDNEPDMDEDENKSNSNKMPMGIKIPIFNFRKRVAPTIPLNRYSPKRRSLRYANSNTVINVNIPKTVRRPASPEPIIRHPTMNEGFSNDLVLSDLSGHDSVTSVASLTDRLPTKKARKLVSRIRSISRNDLAFLSAAERKTMRMEMLDFLMKLEHESTND</sequence>
<dbReference type="Gene3D" id="6.10.140.1760">
    <property type="match status" value="1"/>
</dbReference>
<name>A0A9P6W9P0_MAUEX</name>
<feature type="compositionally biased region" description="Acidic residues" evidence="1">
    <location>
        <begin position="1472"/>
        <end position="1481"/>
    </location>
</feature>
<reference evidence="2 3" key="1">
    <citation type="submission" date="2020-11" db="EMBL/GenBank/DDBJ databases">
        <title>Kefir isolates.</title>
        <authorList>
            <person name="Marcisauskas S."/>
            <person name="Kim Y."/>
            <person name="Blasche S."/>
        </authorList>
    </citation>
    <scope>NUCLEOTIDE SEQUENCE [LARGE SCALE GENOMIC DNA]</scope>
    <source>
        <strain evidence="2 3">OG2</strain>
    </source>
</reference>